<proteinExistence type="predicted"/>
<dbReference type="InterPro" id="IPR025558">
    <property type="entry name" value="DUF4283"/>
</dbReference>
<feature type="compositionally biased region" description="Basic and acidic residues" evidence="2">
    <location>
        <begin position="442"/>
        <end position="454"/>
    </location>
</feature>
<keyword evidence="1" id="KW-0862">Zinc</keyword>
<dbReference type="EMBL" id="JARPOI010000012">
    <property type="protein sequence ID" value="KAJ9166055.1"/>
    <property type="molecule type" value="Genomic_DNA"/>
</dbReference>
<keyword evidence="1" id="KW-0479">Metal-binding</keyword>
<dbReference type="Pfam" id="PF14111">
    <property type="entry name" value="DUF4283"/>
    <property type="match status" value="1"/>
</dbReference>
<feature type="compositionally biased region" description="Acidic residues" evidence="2">
    <location>
        <begin position="408"/>
        <end position="422"/>
    </location>
</feature>
<dbReference type="PROSITE" id="PS50158">
    <property type="entry name" value="ZF_CCHC"/>
    <property type="match status" value="1"/>
</dbReference>
<keyword evidence="5" id="KW-1185">Reference proteome</keyword>
<feature type="compositionally biased region" description="Acidic residues" evidence="2">
    <location>
        <begin position="430"/>
        <end position="441"/>
    </location>
</feature>
<evidence type="ECO:0000256" key="1">
    <source>
        <dbReference type="PROSITE-ProRule" id="PRU00047"/>
    </source>
</evidence>
<dbReference type="Proteomes" id="UP001174677">
    <property type="component" value="Chromosome 12"/>
</dbReference>
<dbReference type="PANTHER" id="PTHR31286:SF99">
    <property type="entry name" value="DUF4283 DOMAIN-CONTAINING PROTEIN"/>
    <property type="match status" value="1"/>
</dbReference>
<dbReference type="PANTHER" id="PTHR31286">
    <property type="entry name" value="GLYCINE-RICH CELL WALL STRUCTURAL PROTEIN 1.8-LIKE"/>
    <property type="match status" value="1"/>
</dbReference>
<dbReference type="InterPro" id="IPR001878">
    <property type="entry name" value="Znf_CCHC"/>
</dbReference>
<name>A0ABQ9LFL0_HEVBR</name>
<gene>
    <name evidence="4" type="ORF">P3X46_020856</name>
</gene>
<reference evidence="4 5" key="1">
    <citation type="journal article" date="2023" name="Plant Biotechnol. J.">
        <title>Chromosome-level wild Hevea brasiliensis genome provides new tools for genomic-assisted breeding and valuable loci to elevate rubber yield.</title>
        <authorList>
            <person name="Cheng H."/>
            <person name="Song X."/>
            <person name="Hu Y."/>
            <person name="Wu T."/>
            <person name="Yang Q."/>
            <person name="An Z."/>
            <person name="Feng S."/>
            <person name="Deng Z."/>
            <person name="Wu W."/>
            <person name="Zeng X."/>
            <person name="Tu M."/>
            <person name="Wang X."/>
            <person name="Huang H."/>
        </authorList>
    </citation>
    <scope>NUCLEOTIDE SEQUENCE [LARGE SCALE GENOMIC DNA]</scope>
    <source>
        <strain evidence="4">MT/VB/25A 57/8</strain>
    </source>
</reference>
<accession>A0ABQ9LFL0</accession>
<feature type="domain" description="CCHC-type" evidence="3">
    <location>
        <begin position="225"/>
        <end position="239"/>
    </location>
</feature>
<comment type="caution">
    <text evidence="4">The sequence shown here is derived from an EMBL/GenBank/DDBJ whole genome shotgun (WGS) entry which is preliminary data.</text>
</comment>
<feature type="region of interest" description="Disordered" evidence="2">
    <location>
        <begin position="401"/>
        <end position="454"/>
    </location>
</feature>
<evidence type="ECO:0000313" key="5">
    <source>
        <dbReference type="Proteomes" id="UP001174677"/>
    </source>
</evidence>
<feature type="region of interest" description="Disordered" evidence="2">
    <location>
        <begin position="1"/>
        <end position="39"/>
    </location>
</feature>
<evidence type="ECO:0000259" key="3">
    <source>
        <dbReference type="PROSITE" id="PS50158"/>
    </source>
</evidence>
<evidence type="ECO:0000256" key="2">
    <source>
        <dbReference type="SAM" id="MobiDB-lite"/>
    </source>
</evidence>
<protein>
    <recommendedName>
        <fullName evidence="3">CCHC-type domain-containing protein</fullName>
    </recommendedName>
</protein>
<dbReference type="InterPro" id="IPR040256">
    <property type="entry name" value="At4g02000-like"/>
</dbReference>
<keyword evidence="1" id="KW-0863">Zinc-finger</keyword>
<sequence length="454" mass="51099">MEVDTLVESVHERGNDDEDRAMKKVKQRKKNEDSSTPQVSFRDKLVAGMETNSLMEDGNVEDDFEIGDGDITIDLSQDILDIKISFSLQTKLAQKWSKAIVIRLMSKKLSYKALCNRVVAMWNARDSKIVDLGNDYFLIKFSREEKYHRALLDGPWIINGSYLVLRVIGSTIGRVVKIDYNTGDAVRGKFVCIAVSVDLRNPLMSQIQINGKIHKLEYECLPSICFSCGRDGHRDSLCPYKNVIPAVEETSVEPVPEIEKTVEAEKFGPWMVVERKSRHAPRNRSEVFGTDGGCFNVLSNIHDAKINEDTMHNNSRGANDFSRGSRRAKVIDLPQRIMKRGVDDVEGMQSGLDPKNHSVVRITSPMDRDVAGPSSGPHVDLVGKEKSAQNVLKEGFVPIDNPAYASTVDDEENINGEEDEIVGENREKEGDEEEDDVDDKEYDPREFGDPYLRD</sequence>
<organism evidence="4 5">
    <name type="scientific">Hevea brasiliensis</name>
    <name type="common">Para rubber tree</name>
    <name type="synonym">Siphonia brasiliensis</name>
    <dbReference type="NCBI Taxonomy" id="3981"/>
    <lineage>
        <taxon>Eukaryota</taxon>
        <taxon>Viridiplantae</taxon>
        <taxon>Streptophyta</taxon>
        <taxon>Embryophyta</taxon>
        <taxon>Tracheophyta</taxon>
        <taxon>Spermatophyta</taxon>
        <taxon>Magnoliopsida</taxon>
        <taxon>eudicotyledons</taxon>
        <taxon>Gunneridae</taxon>
        <taxon>Pentapetalae</taxon>
        <taxon>rosids</taxon>
        <taxon>fabids</taxon>
        <taxon>Malpighiales</taxon>
        <taxon>Euphorbiaceae</taxon>
        <taxon>Crotonoideae</taxon>
        <taxon>Micrandreae</taxon>
        <taxon>Hevea</taxon>
    </lineage>
</organism>
<evidence type="ECO:0000313" key="4">
    <source>
        <dbReference type="EMBL" id="KAJ9166055.1"/>
    </source>
</evidence>